<dbReference type="AlphaFoldDB" id="A0A1H0IBY7"/>
<feature type="transmembrane region" description="Helical" evidence="1">
    <location>
        <begin position="301"/>
        <end position="321"/>
    </location>
</feature>
<dbReference type="Pfam" id="PF14897">
    <property type="entry name" value="EpsG"/>
    <property type="match status" value="1"/>
</dbReference>
<keyword evidence="3" id="KW-1185">Reference proteome</keyword>
<dbReference type="OrthoDB" id="8971070at2"/>
<keyword evidence="1" id="KW-0472">Membrane</keyword>
<feature type="transmembrane region" description="Helical" evidence="1">
    <location>
        <begin position="187"/>
        <end position="208"/>
    </location>
</feature>
<evidence type="ECO:0000313" key="3">
    <source>
        <dbReference type="Proteomes" id="UP000199677"/>
    </source>
</evidence>
<evidence type="ECO:0000313" key="2">
    <source>
        <dbReference type="EMBL" id="SDO28876.1"/>
    </source>
</evidence>
<sequence>MVNVKLLSFNKKKNSPRRLFFLTLTLLFIFIFSYFTAFRLLGIDRDYFQYKQFFDSLSLDYDGRFELGFVWLSLLIKNFGWPFCVLLFTTAYISLSAKFYLIAKLPNKFFWIGVYFLILLPLHEMTQLRVAIALGFGYLAIYFSINESLSVRVTVLAVLSVLFHWTLLVFVPFVVFSRFLKRRRVSLLILIAFGPVVFIYFSFSFLSYLNPQVPAIVNAASEMQANPFSARNIIFLSIVAIGLANINRIQSDQLPWFYLSFFGIFFWYGMMYIPVFAHRVFELTIFSYFLWIPSLPKFSRLLAMILISLIAIYLFVSVIYLEPIFRHDL</sequence>
<proteinExistence type="predicted"/>
<dbReference type="EMBL" id="FNII01000019">
    <property type="protein sequence ID" value="SDO28876.1"/>
    <property type="molecule type" value="Genomic_DNA"/>
</dbReference>
<protein>
    <submittedName>
        <fullName evidence="2">EpsG family protein</fullName>
    </submittedName>
</protein>
<dbReference type="Proteomes" id="UP000199677">
    <property type="component" value="Unassembled WGS sequence"/>
</dbReference>
<reference evidence="3" key="1">
    <citation type="submission" date="2016-10" db="EMBL/GenBank/DDBJ databases">
        <authorList>
            <person name="Varghese N."/>
            <person name="Submissions S."/>
        </authorList>
    </citation>
    <scope>NUCLEOTIDE SEQUENCE [LARGE SCALE GENOMIC DNA]</scope>
    <source>
        <strain evidence="3">CGMCC 1.6494</strain>
    </source>
</reference>
<evidence type="ECO:0000256" key="1">
    <source>
        <dbReference type="SAM" id="Phobius"/>
    </source>
</evidence>
<dbReference type="STRING" id="416873.SAMN04487951_11937"/>
<accession>A0A1H0IBY7</accession>
<gene>
    <name evidence="2" type="ORF">SAMN04487951_11937</name>
</gene>
<feature type="transmembrane region" description="Helical" evidence="1">
    <location>
        <begin position="228"/>
        <end position="246"/>
    </location>
</feature>
<dbReference type="RefSeq" id="WP_089707864.1">
    <property type="nucleotide sequence ID" value="NZ_FNII01000019.1"/>
</dbReference>
<feature type="transmembrane region" description="Helical" evidence="1">
    <location>
        <begin position="127"/>
        <end position="145"/>
    </location>
</feature>
<keyword evidence="1" id="KW-0812">Transmembrane</keyword>
<feature type="transmembrane region" description="Helical" evidence="1">
    <location>
        <begin position="20"/>
        <end position="41"/>
    </location>
</feature>
<name>A0A1H0IBY7_9GAMM</name>
<feature type="transmembrane region" description="Helical" evidence="1">
    <location>
        <begin position="151"/>
        <end position="175"/>
    </location>
</feature>
<feature type="transmembrane region" description="Helical" evidence="1">
    <location>
        <begin position="99"/>
        <end position="120"/>
    </location>
</feature>
<keyword evidence="1" id="KW-1133">Transmembrane helix</keyword>
<organism evidence="2 3">
    <name type="scientific">Vreelandella arcis</name>
    <dbReference type="NCBI Taxonomy" id="416873"/>
    <lineage>
        <taxon>Bacteria</taxon>
        <taxon>Pseudomonadati</taxon>
        <taxon>Pseudomonadota</taxon>
        <taxon>Gammaproteobacteria</taxon>
        <taxon>Oceanospirillales</taxon>
        <taxon>Halomonadaceae</taxon>
        <taxon>Vreelandella</taxon>
    </lineage>
</organism>
<dbReference type="InterPro" id="IPR049458">
    <property type="entry name" value="EpsG-like"/>
</dbReference>
<feature type="transmembrane region" description="Helical" evidence="1">
    <location>
        <begin position="69"/>
        <end position="93"/>
    </location>
</feature>
<feature type="transmembrane region" description="Helical" evidence="1">
    <location>
        <begin position="258"/>
        <end position="281"/>
    </location>
</feature>